<evidence type="ECO:0000313" key="1">
    <source>
        <dbReference type="EMBL" id="JAD31002.1"/>
    </source>
</evidence>
<dbReference type="AlphaFoldDB" id="A0A0A8Z826"/>
<name>A0A0A8Z826_ARUDO</name>
<accession>A0A0A8Z826</accession>
<proteinExistence type="predicted"/>
<protein>
    <submittedName>
        <fullName evidence="1">Uncharacterized protein</fullName>
    </submittedName>
</protein>
<reference evidence="1" key="2">
    <citation type="journal article" date="2015" name="Data Brief">
        <title>Shoot transcriptome of the giant reed, Arundo donax.</title>
        <authorList>
            <person name="Barrero R.A."/>
            <person name="Guerrero F.D."/>
            <person name="Moolhuijzen P."/>
            <person name="Goolsby J.A."/>
            <person name="Tidwell J."/>
            <person name="Bellgard S.E."/>
            <person name="Bellgard M.I."/>
        </authorList>
    </citation>
    <scope>NUCLEOTIDE SEQUENCE</scope>
    <source>
        <tissue evidence="1">Shoot tissue taken approximately 20 cm above the soil surface</tissue>
    </source>
</reference>
<dbReference type="EMBL" id="GBRH01266893">
    <property type="protein sequence ID" value="JAD31002.1"/>
    <property type="molecule type" value="Transcribed_RNA"/>
</dbReference>
<organism evidence="1">
    <name type="scientific">Arundo donax</name>
    <name type="common">Giant reed</name>
    <name type="synonym">Donax arundinaceus</name>
    <dbReference type="NCBI Taxonomy" id="35708"/>
    <lineage>
        <taxon>Eukaryota</taxon>
        <taxon>Viridiplantae</taxon>
        <taxon>Streptophyta</taxon>
        <taxon>Embryophyta</taxon>
        <taxon>Tracheophyta</taxon>
        <taxon>Spermatophyta</taxon>
        <taxon>Magnoliopsida</taxon>
        <taxon>Liliopsida</taxon>
        <taxon>Poales</taxon>
        <taxon>Poaceae</taxon>
        <taxon>PACMAD clade</taxon>
        <taxon>Arundinoideae</taxon>
        <taxon>Arundineae</taxon>
        <taxon>Arundo</taxon>
    </lineage>
</organism>
<sequence length="17" mass="1676">MVGHGPRSAPLIVVGGE</sequence>
<reference evidence="1" key="1">
    <citation type="submission" date="2014-09" db="EMBL/GenBank/DDBJ databases">
        <authorList>
            <person name="Magalhaes I.L.F."/>
            <person name="Oliveira U."/>
            <person name="Santos F.R."/>
            <person name="Vidigal T.H.D.A."/>
            <person name="Brescovit A.D."/>
            <person name="Santos A.J."/>
        </authorList>
    </citation>
    <scope>NUCLEOTIDE SEQUENCE</scope>
    <source>
        <tissue evidence="1">Shoot tissue taken approximately 20 cm above the soil surface</tissue>
    </source>
</reference>